<evidence type="ECO:0000259" key="6">
    <source>
        <dbReference type="Pfam" id="PF13515"/>
    </source>
</evidence>
<protein>
    <recommendedName>
        <fullName evidence="6">Integral membrane bound transporter domain-containing protein</fullName>
    </recommendedName>
</protein>
<dbReference type="AlphaFoldDB" id="A0A0S2LWC7"/>
<proteinExistence type="predicted"/>
<name>A0A0S2LWC7_9MICC</name>
<evidence type="ECO:0000256" key="2">
    <source>
        <dbReference type="ARBA" id="ARBA00022692"/>
    </source>
</evidence>
<feature type="transmembrane region" description="Helical" evidence="5">
    <location>
        <begin position="158"/>
        <end position="179"/>
    </location>
</feature>
<feature type="transmembrane region" description="Helical" evidence="5">
    <location>
        <begin position="85"/>
        <end position="103"/>
    </location>
</feature>
<dbReference type="Pfam" id="PF13515">
    <property type="entry name" value="FUSC_2"/>
    <property type="match status" value="1"/>
</dbReference>
<feature type="transmembrane region" description="Helical" evidence="5">
    <location>
        <begin position="50"/>
        <end position="73"/>
    </location>
</feature>
<dbReference type="Proteomes" id="UP000059574">
    <property type="component" value="Chromosome"/>
</dbReference>
<evidence type="ECO:0000313" key="8">
    <source>
        <dbReference type="Proteomes" id="UP000059574"/>
    </source>
</evidence>
<dbReference type="RefSeq" id="WP_062286424.1">
    <property type="nucleotide sequence ID" value="NZ_CP013200.1"/>
</dbReference>
<evidence type="ECO:0000256" key="3">
    <source>
        <dbReference type="ARBA" id="ARBA00022989"/>
    </source>
</evidence>
<feature type="transmembrane region" description="Helical" evidence="5">
    <location>
        <begin position="372"/>
        <end position="400"/>
    </location>
</feature>
<gene>
    <name evidence="7" type="ORF">AS189_03940</name>
</gene>
<evidence type="ECO:0000256" key="5">
    <source>
        <dbReference type="SAM" id="Phobius"/>
    </source>
</evidence>
<feature type="transmembrane region" description="Helical" evidence="5">
    <location>
        <begin position="440"/>
        <end position="461"/>
    </location>
</feature>
<evidence type="ECO:0000256" key="4">
    <source>
        <dbReference type="ARBA" id="ARBA00023136"/>
    </source>
</evidence>
<feature type="transmembrane region" description="Helical" evidence="5">
    <location>
        <begin position="109"/>
        <end position="128"/>
    </location>
</feature>
<feature type="domain" description="Integral membrane bound transporter" evidence="6">
    <location>
        <begin position="331"/>
        <end position="457"/>
    </location>
</feature>
<keyword evidence="2 5" id="KW-0812">Transmembrane</keyword>
<dbReference type="GO" id="GO:0016020">
    <property type="term" value="C:membrane"/>
    <property type="evidence" value="ECO:0007669"/>
    <property type="project" value="UniProtKB-SubCell"/>
</dbReference>
<keyword evidence="3 5" id="KW-1133">Transmembrane helix</keyword>
<evidence type="ECO:0000256" key="1">
    <source>
        <dbReference type="ARBA" id="ARBA00004141"/>
    </source>
</evidence>
<organism evidence="7 8">
    <name type="scientific">Arthrobacter alpinus</name>
    <dbReference type="NCBI Taxonomy" id="656366"/>
    <lineage>
        <taxon>Bacteria</taxon>
        <taxon>Bacillati</taxon>
        <taxon>Actinomycetota</taxon>
        <taxon>Actinomycetes</taxon>
        <taxon>Micrococcales</taxon>
        <taxon>Micrococcaceae</taxon>
        <taxon>Arthrobacter</taxon>
    </lineage>
</organism>
<comment type="subcellular location">
    <subcellularLocation>
        <location evidence="1">Membrane</location>
        <topology evidence="1">Multi-pass membrane protein</topology>
    </subcellularLocation>
</comment>
<sequence>MNQSASPDATFPAPPPPTPFGVRALLSFKDGPNRWPVGLRAAICMGVPLLVGWLTGDMSVGLMASLGAFTSLYGSGRPYLNRARLLALLAVSFACSVALGMSVESLPLMVVPTVTVIAMVSTYVCSVLRVGGPGAYMITLTCAAGTSMPTAGMTPWHAGLLVLGGGAVAWVVHMVPAFFRPRGPEKHAVAAAGRAVAAYSRAVGTPRQVGSQHQAAVALNAAWDTLVTYQPTHLAPDASLNRLRGINRRLHRLFAETVREAAHGEPVSPKTGDLAVRLSFAAADSPSETWQGGSIPLGAPGPWRALRDGLRPGSVSQLVVLRVGIAALVSGIAAGLLDLERAYWAVAASVLILHAGMDRVRTLQRGFERMAGTWVGLLLAGLVLAVHPQGLWLVLIVMALQFTIEVTVMRNYALAAVFITTVALTIAASAQKVAEVPGMLLARGVDTTIGCCIALLVFVLVTPRATPTRIPAAMLALFTAARPVADFLATNQTGTPAAHEARFKLQTAIFALRESFSTAMGGSTAQRRTAEQSWPAVSTAQSLAYALLSACWLLEQHDGGTPSEATAEISADLTPGTGGAEAIAETLEILATAVRNGVKPAPLPALPRFLRREAAAMVGSLPLDQR</sequence>
<feature type="transmembrane region" description="Helical" evidence="5">
    <location>
        <begin position="135"/>
        <end position="152"/>
    </location>
</feature>
<dbReference type="InterPro" id="IPR049453">
    <property type="entry name" value="Memb_transporter_dom"/>
</dbReference>
<feature type="transmembrane region" description="Helical" evidence="5">
    <location>
        <begin position="319"/>
        <end position="337"/>
    </location>
</feature>
<accession>A0A0S2LWC7</accession>
<reference evidence="8" key="1">
    <citation type="submission" date="2015-11" db="EMBL/GenBank/DDBJ databases">
        <authorList>
            <person name="Kumar R."/>
            <person name="Singh D."/>
            <person name="Swarnkar M.K."/>
            <person name="Singh A.K."/>
            <person name="Kumar S."/>
        </authorList>
    </citation>
    <scope>NUCLEOTIDE SEQUENCE [LARGE SCALE GENOMIC DNA]</scope>
    <source>
        <strain evidence="8">ERGS4:06</strain>
    </source>
</reference>
<dbReference type="EMBL" id="CP013200">
    <property type="protein sequence ID" value="ALO65795.1"/>
    <property type="molecule type" value="Genomic_DNA"/>
</dbReference>
<keyword evidence="4 5" id="KW-0472">Membrane</keyword>
<feature type="transmembrane region" description="Helical" evidence="5">
    <location>
        <begin position="412"/>
        <end position="428"/>
    </location>
</feature>
<reference evidence="7 8" key="2">
    <citation type="journal article" date="2016" name="J. Biotechnol.">
        <title>Complete genome sequence of Arthrobacter alpinus ERGS4:06, a yellow pigmented bacterium tolerant to cold and radiations isolated from Sikkim Himalaya.</title>
        <authorList>
            <person name="Kumar R."/>
            <person name="Singh D."/>
            <person name="Swarnkar M.K."/>
            <person name="Singh A.K."/>
            <person name="Kumar S."/>
        </authorList>
    </citation>
    <scope>NUCLEOTIDE SEQUENCE [LARGE SCALE GENOMIC DNA]</scope>
    <source>
        <strain evidence="7 8">ERGS4:06</strain>
    </source>
</reference>
<evidence type="ECO:0000313" key="7">
    <source>
        <dbReference type="EMBL" id="ALO65795.1"/>
    </source>
</evidence>